<protein>
    <submittedName>
        <fullName evidence="1">SIR2-like domain-containing protein</fullName>
    </submittedName>
</protein>
<sequence>MKEKLFELIRKGEVILWAGAGFSMYAGYPSGENFKKIIYNDLSDEQKLQLNSIESYTLDVLSQEYQSLHLGSINPLIHLATEAYKRKPISTKNHDILAKLPFIKTIITTNYDELFENAYGEKGQLILNDKQVPYIDKSKTQIFKIHGDLSNPDSIVLTKDQYLEFLKNRRDNLIWKVLNERMATKSILFIGYTLEDLNIKLKFDEIFEPLGKNMPPSYFIIPSLPSHKILELSKRNIQFIPSSGEDFIEALEQSVKKNLIADFEKNIIAPEDFREICKDNNLQPRLVGTEKGYVLSGLSGANGDAKGSMAFSFDKKHPFKNILTDVLNRKNLKPIVFPTELMKEVSMTIEGFSLPIEGLMLQAIPDLERNIDLYFSNGFEIFDLRAKIYGVEGNLVTILNYENYGLQIEATPMLNGEVNFKINTQHPDKIKNLNTLIKFHELLNAIIGGNKMTIRSNGLLLSSILLPAVIDEGIKLYLNKCKDLKRIESHFQFRLIDFDIKVLNDHLDLVGDIISFIDQTPLNVGAAEMTFDIKRNSPIIIEKASTNTIGDAIAHSGYETVVNFMGNDLAIGYRKIIINDAYVPNITEALKVDGPLAILRSRTDSAIQYYTKTPPTAPVGIE</sequence>
<dbReference type="Proteomes" id="UP000190166">
    <property type="component" value="Unassembled WGS sequence"/>
</dbReference>
<dbReference type="AlphaFoldDB" id="A0A1T5P7T3"/>
<dbReference type="RefSeq" id="WP_079471591.1">
    <property type="nucleotide sequence ID" value="NZ_FUZZ01000003.1"/>
</dbReference>
<proteinExistence type="predicted"/>
<reference evidence="1 2" key="1">
    <citation type="submission" date="2017-02" db="EMBL/GenBank/DDBJ databases">
        <authorList>
            <person name="Peterson S.W."/>
        </authorList>
    </citation>
    <scope>NUCLEOTIDE SEQUENCE [LARGE SCALE GENOMIC DNA]</scope>
    <source>
        <strain evidence="1 2">DSM 18108</strain>
    </source>
</reference>
<dbReference type="InterPro" id="IPR029035">
    <property type="entry name" value="DHS-like_NAD/FAD-binding_dom"/>
</dbReference>
<dbReference type="SUPFAM" id="SSF52467">
    <property type="entry name" value="DHS-like NAD/FAD-binding domain"/>
    <property type="match status" value="1"/>
</dbReference>
<name>A0A1T5P7T3_9BACT</name>
<evidence type="ECO:0000313" key="1">
    <source>
        <dbReference type="EMBL" id="SKD08448.1"/>
    </source>
</evidence>
<evidence type="ECO:0000313" key="2">
    <source>
        <dbReference type="Proteomes" id="UP000190166"/>
    </source>
</evidence>
<dbReference type="Pfam" id="PF13289">
    <property type="entry name" value="SIR2_2"/>
    <property type="match status" value="1"/>
</dbReference>
<organism evidence="1 2">
    <name type="scientific">Chitinophaga ginsengisegetis</name>
    <dbReference type="NCBI Taxonomy" id="393003"/>
    <lineage>
        <taxon>Bacteria</taxon>
        <taxon>Pseudomonadati</taxon>
        <taxon>Bacteroidota</taxon>
        <taxon>Chitinophagia</taxon>
        <taxon>Chitinophagales</taxon>
        <taxon>Chitinophagaceae</taxon>
        <taxon>Chitinophaga</taxon>
    </lineage>
</organism>
<keyword evidence="2" id="KW-1185">Reference proteome</keyword>
<accession>A0A1T5P7T3</accession>
<dbReference type="EMBL" id="FUZZ01000003">
    <property type="protein sequence ID" value="SKD08448.1"/>
    <property type="molecule type" value="Genomic_DNA"/>
</dbReference>
<dbReference type="STRING" id="393003.SAMN05660461_4329"/>
<gene>
    <name evidence="1" type="ORF">SAMN05660461_4329</name>
</gene>